<comment type="caution">
    <text evidence="2">The sequence shown here is derived from an EMBL/GenBank/DDBJ whole genome shotgun (WGS) entry which is preliminary data.</text>
</comment>
<dbReference type="SUPFAM" id="SSF52266">
    <property type="entry name" value="SGNH hydrolase"/>
    <property type="match status" value="1"/>
</dbReference>
<evidence type="ECO:0008006" key="4">
    <source>
        <dbReference type="Google" id="ProtNLM"/>
    </source>
</evidence>
<dbReference type="Gene3D" id="3.40.50.1110">
    <property type="entry name" value="SGNH hydrolase"/>
    <property type="match status" value="1"/>
</dbReference>
<dbReference type="EMBL" id="NVUU01000040">
    <property type="protein sequence ID" value="PCI94361.1"/>
    <property type="molecule type" value="Genomic_DNA"/>
</dbReference>
<evidence type="ECO:0000313" key="2">
    <source>
        <dbReference type="EMBL" id="PCI94361.1"/>
    </source>
</evidence>
<evidence type="ECO:0000256" key="1">
    <source>
        <dbReference type="SAM" id="SignalP"/>
    </source>
</evidence>
<sequence>MKKKLFKLYLIFFLSTAFGGNSVHIIGDSHTRTFSRIPYCKIDWLGPVTLHRVGRDGLDIVDFRKLKIKDGDVVVFTFGEIDTRCHIGRQILDHKRKLHEVTELLAKKYIQTILANCKNYSNILPIVYLPTPPGNKQKEVPNYRFPFIGTNQQRVLWAKTLNKDLLKQCRKFKIPCINTYHIYSTPDGLLKRNLTDGHIHIHPRHAQPIKNRLDQIILNHGYKIKNDYIISGNEKE</sequence>
<dbReference type="InterPro" id="IPR036514">
    <property type="entry name" value="SGNH_hydro_sf"/>
</dbReference>
<keyword evidence="1" id="KW-0732">Signal</keyword>
<feature type="signal peptide" evidence="1">
    <location>
        <begin position="1"/>
        <end position="19"/>
    </location>
</feature>
<feature type="chain" id="PRO_5012065482" description="SGNH hydrolase-type esterase domain-containing protein" evidence="1">
    <location>
        <begin position="20"/>
        <end position="236"/>
    </location>
</feature>
<evidence type="ECO:0000313" key="3">
    <source>
        <dbReference type="Proteomes" id="UP000217838"/>
    </source>
</evidence>
<organism evidence="2 3">
    <name type="scientific">Aerophobetes bacterium</name>
    <dbReference type="NCBI Taxonomy" id="2030807"/>
    <lineage>
        <taxon>Bacteria</taxon>
        <taxon>Candidatus Aerophobota</taxon>
    </lineage>
</organism>
<reference evidence="3" key="1">
    <citation type="submission" date="2017-08" db="EMBL/GenBank/DDBJ databases">
        <title>A dynamic microbial community with high functional redundancy inhabits the cold, oxic subseafloor aquifer.</title>
        <authorList>
            <person name="Tully B.J."/>
            <person name="Wheat C.G."/>
            <person name="Glazer B.T."/>
            <person name="Huber J.A."/>
        </authorList>
    </citation>
    <scope>NUCLEOTIDE SEQUENCE [LARGE SCALE GENOMIC DNA]</scope>
</reference>
<dbReference type="Proteomes" id="UP000217838">
    <property type="component" value="Unassembled WGS sequence"/>
</dbReference>
<name>A0A2A4YI46_UNCAE</name>
<gene>
    <name evidence="2" type="ORF">COB11_03965</name>
</gene>
<dbReference type="AlphaFoldDB" id="A0A2A4YI46"/>
<accession>A0A2A4YI46</accession>
<proteinExistence type="predicted"/>
<protein>
    <recommendedName>
        <fullName evidence="4">SGNH hydrolase-type esterase domain-containing protein</fullName>
    </recommendedName>
</protein>